<dbReference type="PIRSF" id="PIRSF006593">
    <property type="entry name" value="UCP006593"/>
    <property type="match status" value="1"/>
</dbReference>
<dbReference type="Pfam" id="PF01937">
    <property type="entry name" value="ARMT1-like_dom"/>
    <property type="match status" value="1"/>
</dbReference>
<proteinExistence type="predicted"/>
<gene>
    <name evidence="2" type="ORF">GQ588_00355</name>
</gene>
<evidence type="ECO:0000313" key="3">
    <source>
        <dbReference type="Proteomes" id="UP000430508"/>
    </source>
</evidence>
<dbReference type="InterPro" id="IPR002791">
    <property type="entry name" value="ARMT1-like_metal-bd"/>
</dbReference>
<dbReference type="Gene3D" id="1.10.285.20">
    <property type="entry name" value="Uncharacterised protein PF01937, DUF89, domain 2"/>
    <property type="match status" value="1"/>
</dbReference>
<evidence type="ECO:0000259" key="1">
    <source>
        <dbReference type="Pfam" id="PF01937"/>
    </source>
</evidence>
<protein>
    <submittedName>
        <fullName evidence="2">DUF89 family protein</fullName>
    </submittedName>
</protein>
<dbReference type="Proteomes" id="UP000430508">
    <property type="component" value="Chromosome"/>
</dbReference>
<evidence type="ECO:0000313" key="2">
    <source>
        <dbReference type="EMBL" id="QGZ99226.1"/>
    </source>
</evidence>
<accession>A0A857DEE5</accession>
<dbReference type="SUPFAM" id="SSF111321">
    <property type="entry name" value="AF1104-like"/>
    <property type="match status" value="1"/>
</dbReference>
<dbReference type="InterPro" id="IPR036075">
    <property type="entry name" value="ARMT-1-like_metal-bd_sf"/>
</dbReference>
<sequence length="288" mass="32694">MEIFLDCLPCVLRQVLEASRMATVKTELQEKIMEESIRILSDYKRYGCSPEMGRAVHWTVKDITGIFDPYEKIKERDIKAAKRILPFLERFLQQKQNTLYWALKIAATGNIIDSAINNNLNIENCIEKELEKEFSIYDIEVFENKLKTAKSLLIIGDNAGETVFDRVLAKHLSHLNITYAVRSEPIINDATAREAFDSGLGKYAKIVSTGCNIPGAVLQECSEEFIDILNNADLVISKGQGNYEALSDCGKKIFFLLKAKCPVISEKLNVSLNDYVFKYDEESLEKRS</sequence>
<dbReference type="Gene3D" id="1.10.8.380">
    <property type="entry name" value="Uncharacterised protein PF01937, DUF89, domain 1"/>
    <property type="match status" value="1"/>
</dbReference>
<feature type="domain" description="Damage-control phosphatase ARMT1-like metal-binding" evidence="1">
    <location>
        <begin position="5"/>
        <end position="274"/>
    </location>
</feature>
<dbReference type="EMBL" id="CP046996">
    <property type="protein sequence ID" value="QGZ99226.1"/>
    <property type="molecule type" value="Genomic_DNA"/>
</dbReference>
<organism evidence="2 3">
    <name type="scientific">Dehalobacter restrictus</name>
    <dbReference type="NCBI Taxonomy" id="55583"/>
    <lineage>
        <taxon>Bacteria</taxon>
        <taxon>Bacillati</taxon>
        <taxon>Bacillota</taxon>
        <taxon>Clostridia</taxon>
        <taxon>Eubacteriales</taxon>
        <taxon>Desulfitobacteriaceae</taxon>
        <taxon>Dehalobacter</taxon>
    </lineage>
</organism>
<dbReference type="AlphaFoldDB" id="A0A857DEE5"/>
<dbReference type="Gene3D" id="3.40.50.10880">
    <property type="entry name" value="Uncharacterised protein PF01937, DUF89, domain 3"/>
    <property type="match status" value="1"/>
</dbReference>
<dbReference type="RefSeq" id="WP_158208055.1">
    <property type="nucleotide sequence ID" value="NZ_CP046996.1"/>
</dbReference>
<name>A0A857DEE5_9FIRM</name>
<dbReference type="InterPro" id="IPR014444">
    <property type="entry name" value="PH1575-like"/>
</dbReference>
<reference evidence="2 3" key="1">
    <citation type="submission" date="2019-12" db="EMBL/GenBank/DDBJ databases">
        <title>Sequence classification of anaerobic respiratory reductive dehalogenases: First we see many, then we see few.</title>
        <authorList>
            <person name="Molenda O."/>
            <person name="Puentes Jacome L.A."/>
            <person name="Cao X."/>
            <person name="Nesbo C.L."/>
            <person name="Tang S."/>
            <person name="Morson N."/>
            <person name="Patron J."/>
            <person name="Lomheim L."/>
            <person name="Wishart D.S."/>
            <person name="Edwards E.A."/>
        </authorList>
    </citation>
    <scope>NUCLEOTIDE SEQUENCE [LARGE SCALE GENOMIC DNA]</scope>
    <source>
        <strain evidence="2 3">12DCA</strain>
    </source>
</reference>